<evidence type="ECO:0000256" key="3">
    <source>
        <dbReference type="ARBA" id="ARBA00022722"/>
    </source>
</evidence>
<dbReference type="HAMAP" id="MF_00227">
    <property type="entry name" value="RNase_P"/>
    <property type="match status" value="1"/>
</dbReference>
<dbReference type="Gene3D" id="3.30.230.10">
    <property type="match status" value="1"/>
</dbReference>
<keyword evidence="6 7" id="KW-0694">RNA-binding</keyword>
<dbReference type="PANTHER" id="PTHR33992">
    <property type="entry name" value="RIBONUCLEASE P PROTEIN COMPONENT"/>
    <property type="match status" value="1"/>
</dbReference>
<organism evidence="9 10">
    <name type="scientific">Cyclonatronum proteinivorum</name>
    <dbReference type="NCBI Taxonomy" id="1457365"/>
    <lineage>
        <taxon>Bacteria</taxon>
        <taxon>Pseudomonadati</taxon>
        <taxon>Balneolota</taxon>
        <taxon>Balneolia</taxon>
        <taxon>Balneolales</taxon>
        <taxon>Cyclonatronaceae</taxon>
        <taxon>Cyclonatronum</taxon>
    </lineage>
</organism>
<dbReference type="GO" id="GO:0000049">
    <property type="term" value="F:tRNA binding"/>
    <property type="evidence" value="ECO:0007669"/>
    <property type="project" value="UniProtKB-UniRule"/>
</dbReference>
<protein>
    <recommendedName>
        <fullName evidence="7">Ribonuclease P protein component</fullName>
        <shortName evidence="7">RNase P protein</shortName>
        <shortName evidence="7">RNaseP protein</shortName>
        <ecNumber evidence="7">3.1.26.5</ecNumber>
    </recommendedName>
    <alternativeName>
        <fullName evidence="7">Protein C5</fullName>
    </alternativeName>
</protein>
<dbReference type="InterPro" id="IPR020568">
    <property type="entry name" value="Ribosomal_Su5_D2-typ_SF"/>
</dbReference>
<evidence type="ECO:0000256" key="4">
    <source>
        <dbReference type="ARBA" id="ARBA00022759"/>
    </source>
</evidence>
<dbReference type="EC" id="3.1.26.5" evidence="7"/>
<dbReference type="SUPFAM" id="SSF54211">
    <property type="entry name" value="Ribosomal protein S5 domain 2-like"/>
    <property type="match status" value="1"/>
</dbReference>
<evidence type="ECO:0000256" key="1">
    <source>
        <dbReference type="ARBA" id="ARBA00002663"/>
    </source>
</evidence>
<dbReference type="EMBL" id="CP027806">
    <property type="protein sequence ID" value="AXI99919.1"/>
    <property type="molecule type" value="Genomic_DNA"/>
</dbReference>
<gene>
    <name evidence="7" type="primary">rnpA</name>
    <name evidence="9" type="ORF">CYPRO_0635</name>
</gene>
<keyword evidence="5 7" id="KW-0378">Hydrolase</keyword>
<dbReference type="AlphaFoldDB" id="A0A345UHG8"/>
<name>A0A345UHG8_9BACT</name>
<dbReference type="Pfam" id="PF00825">
    <property type="entry name" value="Ribonuclease_P"/>
    <property type="match status" value="1"/>
</dbReference>
<dbReference type="GO" id="GO:0030677">
    <property type="term" value="C:ribonuclease P complex"/>
    <property type="evidence" value="ECO:0007669"/>
    <property type="project" value="TreeGrafter"/>
</dbReference>
<dbReference type="InterPro" id="IPR000100">
    <property type="entry name" value="RNase_P"/>
</dbReference>
<comment type="subunit">
    <text evidence="7">Consists of a catalytic RNA component (M1 or rnpB) and a protein subunit.</text>
</comment>
<keyword evidence="4 7" id="KW-0255">Endonuclease</keyword>
<evidence type="ECO:0000256" key="2">
    <source>
        <dbReference type="ARBA" id="ARBA00022694"/>
    </source>
</evidence>
<dbReference type="KEGG" id="cprv:CYPRO_0635"/>
<comment type="similarity">
    <text evidence="7">Belongs to the RnpA family.</text>
</comment>
<dbReference type="PANTHER" id="PTHR33992:SF1">
    <property type="entry name" value="RIBONUCLEASE P PROTEIN COMPONENT"/>
    <property type="match status" value="1"/>
</dbReference>
<evidence type="ECO:0000256" key="8">
    <source>
        <dbReference type="SAM" id="MobiDB-lite"/>
    </source>
</evidence>
<comment type="catalytic activity">
    <reaction evidence="7">
        <text>Endonucleolytic cleavage of RNA, removing 5'-extranucleotides from tRNA precursor.</text>
        <dbReference type="EC" id="3.1.26.5"/>
    </reaction>
</comment>
<evidence type="ECO:0000313" key="10">
    <source>
        <dbReference type="Proteomes" id="UP000254808"/>
    </source>
</evidence>
<keyword evidence="10" id="KW-1185">Reference proteome</keyword>
<evidence type="ECO:0000256" key="6">
    <source>
        <dbReference type="ARBA" id="ARBA00022884"/>
    </source>
</evidence>
<dbReference type="InterPro" id="IPR020539">
    <property type="entry name" value="RNase_P_CS"/>
</dbReference>
<evidence type="ECO:0000256" key="5">
    <source>
        <dbReference type="ARBA" id="ARBA00022801"/>
    </source>
</evidence>
<proteinExistence type="inferred from homology"/>
<dbReference type="RefSeq" id="WP_114983244.1">
    <property type="nucleotide sequence ID" value="NZ_CP027806.1"/>
</dbReference>
<evidence type="ECO:0000256" key="7">
    <source>
        <dbReference type="HAMAP-Rule" id="MF_00227"/>
    </source>
</evidence>
<keyword evidence="2 7" id="KW-0819">tRNA processing</keyword>
<comment type="function">
    <text evidence="1 7">RNaseP catalyzes the removal of the 5'-leader sequence from pre-tRNA to produce the mature 5'-terminus. It can also cleave other RNA substrates such as 4.5S RNA. The protein component plays an auxiliary but essential role in vivo by binding to the 5'-leader sequence and broadening the substrate specificity of the ribozyme.</text>
</comment>
<reference evidence="9 10" key="1">
    <citation type="submission" date="2018-03" db="EMBL/GenBank/DDBJ databases">
        <title>Phenotypic and genomic properties of Cyclonatronum proteinivorum gen. nov., sp. nov., a haloalkaliphilic bacteroidete from soda lakes possessing Na+-translocating rhodopsin.</title>
        <authorList>
            <person name="Toshchakov S.V."/>
            <person name="Korzhenkov A."/>
            <person name="Samarov N.I."/>
            <person name="Kublanov I.V."/>
            <person name="Muntyan M.S."/>
            <person name="Sorokin D.Y."/>
        </authorList>
    </citation>
    <scope>NUCLEOTIDE SEQUENCE [LARGE SCALE GENOMIC DNA]</scope>
    <source>
        <strain evidence="9 10">Omega</strain>
    </source>
</reference>
<dbReference type="InterPro" id="IPR014721">
    <property type="entry name" value="Ribsml_uS5_D2-typ_fold_subgr"/>
</dbReference>
<feature type="region of interest" description="Disordered" evidence="8">
    <location>
        <begin position="1"/>
        <end position="20"/>
    </location>
</feature>
<sequence length="147" mass="16277">MHDPLNNSDSQKRNKLPRSRILRGRGAFDRVFRNGTRLSGAVVDARYLVTGLPGTMVKTGFAAGRKSGGAPQRNRLKRLMREAWRLNQHPVNEANARRQPPAELHIVLIAKKKAPLFEQVVQDVQAHAYAIAGLSGADTQTAQHTHT</sequence>
<evidence type="ECO:0000313" key="9">
    <source>
        <dbReference type="EMBL" id="AXI99919.1"/>
    </source>
</evidence>
<dbReference type="GO" id="GO:0004526">
    <property type="term" value="F:ribonuclease P activity"/>
    <property type="evidence" value="ECO:0007669"/>
    <property type="project" value="UniProtKB-UniRule"/>
</dbReference>
<dbReference type="Proteomes" id="UP000254808">
    <property type="component" value="Chromosome"/>
</dbReference>
<keyword evidence="3 7" id="KW-0540">Nuclease</keyword>
<dbReference type="PROSITE" id="PS00648">
    <property type="entry name" value="RIBONUCLEASE_P"/>
    <property type="match status" value="1"/>
</dbReference>
<accession>A0A345UHG8</accession>
<dbReference type="OrthoDB" id="1524972at2"/>
<dbReference type="GO" id="GO:0001682">
    <property type="term" value="P:tRNA 5'-leader removal"/>
    <property type="evidence" value="ECO:0007669"/>
    <property type="project" value="UniProtKB-UniRule"/>
</dbReference>
<dbReference type="GO" id="GO:0042781">
    <property type="term" value="F:3'-tRNA processing endoribonuclease activity"/>
    <property type="evidence" value="ECO:0007669"/>
    <property type="project" value="TreeGrafter"/>
</dbReference>